<gene>
    <name evidence="2" type="ordered locus">Mmc1_1712</name>
</gene>
<reference evidence="3" key="1">
    <citation type="journal article" date="2009" name="Appl. Environ. Microbiol.">
        <title>Complete genome sequence of the chemolithoautotrophic marine magnetotactic coccus strain MC-1.</title>
        <authorList>
            <person name="Schubbe S."/>
            <person name="Williams T.J."/>
            <person name="Xie G."/>
            <person name="Kiss H.E."/>
            <person name="Brettin T.S."/>
            <person name="Martinez D."/>
            <person name="Ross C.A."/>
            <person name="Schuler D."/>
            <person name="Cox B.L."/>
            <person name="Nealson K.H."/>
            <person name="Bazylinski D.A."/>
        </authorList>
    </citation>
    <scope>NUCLEOTIDE SEQUENCE [LARGE SCALE GENOMIC DNA]</scope>
    <source>
        <strain evidence="3">ATCC BAA-1437 / JCM 17883 / MC-1</strain>
    </source>
</reference>
<accession>A0L8C8</accession>
<feature type="repeat" description="TPR" evidence="1">
    <location>
        <begin position="170"/>
        <end position="203"/>
    </location>
</feature>
<dbReference type="RefSeq" id="WP_011713369.1">
    <property type="nucleotide sequence ID" value="NC_008576.1"/>
</dbReference>
<dbReference type="Gene3D" id="1.25.40.10">
    <property type="entry name" value="Tetratricopeptide repeat domain"/>
    <property type="match status" value="2"/>
</dbReference>
<name>A0L8C8_MAGMM</name>
<dbReference type="Gene3D" id="3.40.50.2000">
    <property type="entry name" value="Glycogen Phosphorylase B"/>
    <property type="match status" value="1"/>
</dbReference>
<dbReference type="SUPFAM" id="SSF48452">
    <property type="entry name" value="TPR-like"/>
    <property type="match status" value="2"/>
</dbReference>
<keyword evidence="1" id="KW-0802">TPR repeat</keyword>
<evidence type="ECO:0000313" key="2">
    <source>
        <dbReference type="EMBL" id="ABK44221.1"/>
    </source>
</evidence>
<organism evidence="2 3">
    <name type="scientific">Magnetococcus marinus (strain ATCC BAA-1437 / JCM 17883 / MC-1)</name>
    <dbReference type="NCBI Taxonomy" id="156889"/>
    <lineage>
        <taxon>Bacteria</taxon>
        <taxon>Pseudomonadati</taxon>
        <taxon>Pseudomonadota</taxon>
        <taxon>Magnetococcia</taxon>
        <taxon>Magnetococcales</taxon>
        <taxon>Magnetococcaceae</taxon>
        <taxon>Magnetococcus</taxon>
    </lineage>
</organism>
<dbReference type="OrthoDB" id="9778733at2"/>
<dbReference type="PANTHER" id="PTHR44809:SF1">
    <property type="entry name" value="PROTEIN O-MANNOSYL-TRANSFERASE TMTC1"/>
    <property type="match status" value="1"/>
</dbReference>
<evidence type="ECO:0000313" key="3">
    <source>
        <dbReference type="Proteomes" id="UP000002586"/>
    </source>
</evidence>
<sequence>MEPHVENPTSWLQQERMLYAQLAHNPNDGQVCLRLGQGYLQQQLWWGALFFLDRALQIEPERLAVHDALGRLYVARGEWSKAIEHFTQAIRLDGGRTPTHWGNRAFCYGQLKTYGLAAADYRRVVERDPAMGGALAESLLQQAQHEFAQEHFVEAAVLLTEAQCYRPNHMKTLLLQARAWLKSGDLAKAATGYGRLLELNPNLPEVHHTLGTILAQDKAHAQQAAHHLRQAVALTHGESRALLNLATHLLSNMDEDFLDESVTLLRQAQEQWPDDALVRYSLGCALLLQGAFTEGWALYESRFAAAAATHTHHYMEASPPTQPLWQGEPLQGKTLLLVGEQGFGDQLQMARLIEPLKKRYGCRVQMVTHPSLMTLFEQIPTLERVWQLGEPPQSGYDYWLPIMSLPHRLGITLPNIPGRLPYLNATRSAVKGWQGQLKKMKGLKVGLVWTGNPLHMKAMHRRVPFEALTAWGEIEGIHFISLQKDPMAGDEQHPLWQKMHHFEAQLTDFHATAALIKNLDLVITVDTAVAHLAGGLGVPVWMMLPCKTDFRWMQQREDSPWYPSMRLFRGRSFENPWPKVIEAVAVALRNATGKR</sequence>
<dbReference type="STRING" id="156889.Mmc1_1712"/>
<dbReference type="SMART" id="SM00028">
    <property type="entry name" value="TPR"/>
    <property type="match status" value="5"/>
</dbReference>
<dbReference type="PROSITE" id="PS50005">
    <property type="entry name" value="TPR"/>
    <property type="match status" value="2"/>
</dbReference>
<proteinExistence type="predicted"/>
<dbReference type="HOGENOM" id="CLU_010140_1_0_5"/>
<dbReference type="AlphaFoldDB" id="A0L8C8"/>
<dbReference type="Proteomes" id="UP000002586">
    <property type="component" value="Chromosome"/>
</dbReference>
<dbReference type="InterPro" id="IPR019734">
    <property type="entry name" value="TPR_rpt"/>
</dbReference>
<evidence type="ECO:0000256" key="1">
    <source>
        <dbReference type="PROSITE-ProRule" id="PRU00339"/>
    </source>
</evidence>
<reference evidence="2 3" key="2">
    <citation type="journal article" date="2012" name="Int. J. Syst. Evol. Microbiol.">
        <title>Magnetococcus marinus gen. nov., sp. nov., a marine, magnetotactic bacterium that represents a novel lineage (Magnetococcaceae fam. nov.; Magnetococcales ord. nov.) at the base of the Alphaproteobacteria.</title>
        <authorList>
            <person name="Bazylinski D.A."/>
            <person name="Williams T.J."/>
            <person name="Lefevre C.T."/>
            <person name="Berg R.J."/>
            <person name="Zhang C.L."/>
            <person name="Bowser S.S."/>
            <person name="Dean A.J."/>
            <person name="Beveridge T.J."/>
        </authorList>
    </citation>
    <scope>NUCLEOTIDE SEQUENCE [LARGE SCALE GENOMIC DNA]</scope>
    <source>
        <strain evidence="3">ATCC BAA-1437 / JCM 17883 / MC-1</strain>
    </source>
</reference>
<dbReference type="Pfam" id="PF14559">
    <property type="entry name" value="TPR_19"/>
    <property type="match status" value="1"/>
</dbReference>
<dbReference type="SUPFAM" id="SSF53756">
    <property type="entry name" value="UDP-Glycosyltransferase/glycogen phosphorylase"/>
    <property type="match status" value="1"/>
</dbReference>
<dbReference type="Pfam" id="PF13432">
    <property type="entry name" value="TPR_16"/>
    <property type="match status" value="2"/>
</dbReference>
<dbReference type="eggNOG" id="COG0859">
    <property type="taxonomic scope" value="Bacteria"/>
</dbReference>
<dbReference type="InterPro" id="IPR052943">
    <property type="entry name" value="TMTC_O-mannosyl-trnsfr"/>
</dbReference>
<protein>
    <submittedName>
        <fullName evidence="2">Tetratricopeptide TPR_2 repeat protein</fullName>
    </submittedName>
</protein>
<dbReference type="InterPro" id="IPR011990">
    <property type="entry name" value="TPR-like_helical_dom_sf"/>
</dbReference>
<dbReference type="KEGG" id="mgm:Mmc1_1712"/>
<feature type="repeat" description="TPR" evidence="1">
    <location>
        <begin position="63"/>
        <end position="96"/>
    </location>
</feature>
<dbReference type="EMBL" id="CP000471">
    <property type="protein sequence ID" value="ABK44221.1"/>
    <property type="molecule type" value="Genomic_DNA"/>
</dbReference>
<keyword evidence="3" id="KW-1185">Reference proteome</keyword>
<dbReference type="PANTHER" id="PTHR44809">
    <property type="match status" value="1"/>
</dbReference>
<dbReference type="eggNOG" id="COG0457">
    <property type="taxonomic scope" value="Bacteria"/>
</dbReference>